<feature type="compositionally biased region" description="Low complexity" evidence="1">
    <location>
        <begin position="47"/>
        <end position="59"/>
    </location>
</feature>
<name>A0A4P9Z0C3_9FUNG</name>
<feature type="compositionally biased region" description="Acidic residues" evidence="1">
    <location>
        <begin position="151"/>
        <end position="162"/>
    </location>
</feature>
<feature type="compositionally biased region" description="Basic and acidic residues" evidence="1">
    <location>
        <begin position="77"/>
        <end position="88"/>
    </location>
</feature>
<dbReference type="InterPro" id="IPR039764">
    <property type="entry name" value="HABP4/SERBP1-like"/>
</dbReference>
<proteinExistence type="predicted"/>
<dbReference type="PANTHER" id="PTHR12299:SF17">
    <property type="entry name" value="AT19571P-RELATED"/>
    <property type="match status" value="1"/>
</dbReference>
<evidence type="ECO:0000256" key="1">
    <source>
        <dbReference type="SAM" id="MobiDB-lite"/>
    </source>
</evidence>
<feature type="region of interest" description="Disordered" evidence="1">
    <location>
        <begin position="1"/>
        <end position="170"/>
    </location>
</feature>
<evidence type="ECO:0000313" key="4">
    <source>
        <dbReference type="Proteomes" id="UP000278143"/>
    </source>
</evidence>
<dbReference type="AlphaFoldDB" id="A0A4P9Z0C3"/>
<feature type="compositionally biased region" description="Basic and acidic residues" evidence="1">
    <location>
        <begin position="33"/>
        <end position="45"/>
    </location>
</feature>
<evidence type="ECO:0000313" key="3">
    <source>
        <dbReference type="EMBL" id="RKP25695.1"/>
    </source>
</evidence>
<reference evidence="4" key="1">
    <citation type="journal article" date="2018" name="Nat. Microbiol.">
        <title>Leveraging single-cell genomics to expand the fungal tree of life.</title>
        <authorList>
            <person name="Ahrendt S.R."/>
            <person name="Quandt C.A."/>
            <person name="Ciobanu D."/>
            <person name="Clum A."/>
            <person name="Salamov A."/>
            <person name="Andreopoulos B."/>
            <person name="Cheng J.F."/>
            <person name="Woyke T."/>
            <person name="Pelin A."/>
            <person name="Henrissat B."/>
            <person name="Reynolds N.K."/>
            <person name="Benny G.L."/>
            <person name="Smith M.E."/>
            <person name="James T.Y."/>
            <person name="Grigoriev I.V."/>
        </authorList>
    </citation>
    <scope>NUCLEOTIDE SEQUENCE [LARGE SCALE GENOMIC DNA]</scope>
    <source>
        <strain evidence="4">Benny S71-1</strain>
    </source>
</reference>
<gene>
    <name evidence="3" type="ORF">SYNPS1DRAFT_22392</name>
</gene>
<keyword evidence="4" id="KW-1185">Reference proteome</keyword>
<dbReference type="Gene3D" id="6.10.140.1040">
    <property type="match status" value="1"/>
</dbReference>
<dbReference type="SMART" id="SM01233">
    <property type="entry name" value="HABP4_PAI-RBP1"/>
    <property type="match status" value="1"/>
</dbReference>
<dbReference type="GO" id="GO:0003723">
    <property type="term" value="F:RNA binding"/>
    <property type="evidence" value="ECO:0007669"/>
    <property type="project" value="InterPro"/>
</dbReference>
<feature type="non-terminal residue" evidence="3">
    <location>
        <position position="247"/>
    </location>
</feature>
<dbReference type="Proteomes" id="UP000278143">
    <property type="component" value="Unassembled WGS sequence"/>
</dbReference>
<feature type="domain" description="Hyaluronan/mRNA-binding protein" evidence="2">
    <location>
        <begin position="108"/>
        <end position="193"/>
    </location>
</feature>
<feature type="compositionally biased region" description="Basic and acidic residues" evidence="1">
    <location>
        <begin position="140"/>
        <end position="150"/>
    </location>
</feature>
<dbReference type="OrthoDB" id="5390558at2759"/>
<protein>
    <recommendedName>
        <fullName evidence="2">Hyaluronan/mRNA-binding protein domain-containing protein</fullName>
    </recommendedName>
</protein>
<dbReference type="PANTHER" id="PTHR12299">
    <property type="entry name" value="HYALURONIC ACID-BINDING PROTEIN 4"/>
    <property type="match status" value="1"/>
</dbReference>
<accession>A0A4P9Z0C3</accession>
<evidence type="ECO:0000259" key="2">
    <source>
        <dbReference type="SMART" id="SM01233"/>
    </source>
</evidence>
<dbReference type="GO" id="GO:0005737">
    <property type="term" value="C:cytoplasm"/>
    <property type="evidence" value="ECO:0007669"/>
    <property type="project" value="TreeGrafter"/>
</dbReference>
<dbReference type="EMBL" id="KZ989653">
    <property type="protein sequence ID" value="RKP25695.1"/>
    <property type="molecule type" value="Genomic_DNA"/>
</dbReference>
<dbReference type="InterPro" id="IPR006861">
    <property type="entry name" value="HABP4_PAIRBP1-bd"/>
</dbReference>
<organism evidence="3 4">
    <name type="scientific">Syncephalis pseudoplumigaleata</name>
    <dbReference type="NCBI Taxonomy" id="1712513"/>
    <lineage>
        <taxon>Eukaryota</taxon>
        <taxon>Fungi</taxon>
        <taxon>Fungi incertae sedis</taxon>
        <taxon>Zoopagomycota</taxon>
        <taxon>Zoopagomycotina</taxon>
        <taxon>Zoopagomycetes</taxon>
        <taxon>Zoopagales</taxon>
        <taxon>Piptocephalidaceae</taxon>
        <taxon>Syncephalis</taxon>
    </lineage>
</organism>
<sequence>MASVASSNPFAFLNDDDEGNNIVPSTAVAPAAPKDKKQAAKDKKATKAAAATPAAKPAASVEKSRAKPAARPAAEGRNYEAESREANRARRGGAAPRRGARGARGGGRGREFDRHSATGLTDSNKKIEQGWGHTGADYSEADKAAAKNTEEVIEEVPAEEQEPATKTLDEYLSERTEKLKLAGIDVPEARKVETVEQWKNTRVLKPEEDHFFVGKAQSTTQKQKKKKQTKVVVEIEQRFVEENSFGR</sequence>
<dbReference type="GO" id="GO:0005634">
    <property type="term" value="C:nucleus"/>
    <property type="evidence" value="ECO:0007669"/>
    <property type="project" value="TreeGrafter"/>
</dbReference>